<keyword evidence="4" id="KW-0413">Isomerase</keyword>
<dbReference type="RefSeq" id="WP_231946548.1">
    <property type="nucleotide sequence ID" value="NZ_LT629688.1"/>
</dbReference>
<dbReference type="SUPFAM" id="SSF56322">
    <property type="entry name" value="ADC synthase"/>
    <property type="match status" value="1"/>
</dbReference>
<dbReference type="PANTHER" id="PTHR42839:SF2">
    <property type="entry name" value="ISOCHORISMATE SYNTHASE ENTC"/>
    <property type="match status" value="1"/>
</dbReference>
<gene>
    <name evidence="7" type="ORF">SAMN04489747_1525</name>
</gene>
<proteinExistence type="inferred from homology"/>
<sequence>MIAPLLVHSTTPLFVRSTLLDDLGLDDLLDLLEAGPAAGVEYAWVRGDAGAVAGGVAARWTAGPGDPISGASAWWAGVRERLEHTEDSTGAAALAFGSFCFDPDHTSAVPVLVLPEWVLLRRHGRTVLVEASTTPFTAPAATRVRRLRTLRPPATPSPAWQERAEGLDADAWADRVAQGVKRILDGDLEKVVLARQVTATAEAPVQLGRLARRLHRDYPRCWTFLVDGLVGASPEMLVRREEGLVTSRVLAGTIGVHGATTPETLAAALTSSSKDLQEHEYAVASVASALSEYCTGMNVPDAPYVLELPNVLHLATDVTAVSRTGTTVLELVEALHPSAAVCGTPTEVARRLIAELEELDRGRYSGPVGWVDSEGDGAWAIALRCGELDRDDPRSLRLYAGCGIVADSDPDAEVAESEAKLVPMRGALAPGQP</sequence>
<dbReference type="Pfam" id="PF00425">
    <property type="entry name" value="Chorismate_bind"/>
    <property type="match status" value="1"/>
</dbReference>
<dbReference type="InterPro" id="IPR015890">
    <property type="entry name" value="Chorismate_C"/>
</dbReference>
<reference evidence="7 8" key="1">
    <citation type="submission" date="2016-10" db="EMBL/GenBank/DDBJ databases">
        <authorList>
            <person name="de Groot N.N."/>
        </authorList>
    </citation>
    <scope>NUCLEOTIDE SEQUENCE [LARGE SCALE GENOMIC DNA]</scope>
    <source>
        <strain evidence="7 8">MON 2.2</strain>
    </source>
</reference>
<dbReference type="InterPro" id="IPR004561">
    <property type="entry name" value="IsoChor_synthase"/>
</dbReference>
<evidence type="ECO:0000259" key="6">
    <source>
        <dbReference type="Pfam" id="PF00425"/>
    </source>
</evidence>
<evidence type="ECO:0000313" key="7">
    <source>
        <dbReference type="EMBL" id="SDD69125.1"/>
    </source>
</evidence>
<comment type="catalytic activity">
    <reaction evidence="1">
        <text>chorismate = isochorismate</text>
        <dbReference type="Rhea" id="RHEA:18985"/>
        <dbReference type="ChEBI" id="CHEBI:29748"/>
        <dbReference type="ChEBI" id="CHEBI:29780"/>
        <dbReference type="EC" id="5.4.4.2"/>
    </reaction>
</comment>
<dbReference type="AlphaFoldDB" id="A0A1G6WVS7"/>
<dbReference type="NCBIfam" id="TIGR00543">
    <property type="entry name" value="isochor_syn"/>
    <property type="match status" value="1"/>
</dbReference>
<name>A0A1G6WVS7_9ACTN</name>
<dbReference type="Gene3D" id="3.60.120.10">
    <property type="entry name" value="Anthranilate synthase"/>
    <property type="match status" value="1"/>
</dbReference>
<dbReference type="PANTHER" id="PTHR42839">
    <property type="entry name" value="ISOCHORISMATE SYNTHASE ENTC"/>
    <property type="match status" value="1"/>
</dbReference>
<organism evidence="7 8">
    <name type="scientific">Auraticoccus monumenti</name>
    <dbReference type="NCBI Taxonomy" id="675864"/>
    <lineage>
        <taxon>Bacteria</taxon>
        <taxon>Bacillati</taxon>
        <taxon>Actinomycetota</taxon>
        <taxon>Actinomycetes</taxon>
        <taxon>Propionibacteriales</taxon>
        <taxon>Propionibacteriaceae</taxon>
        <taxon>Auraticoccus</taxon>
    </lineage>
</organism>
<dbReference type="EC" id="5.4.4.2" evidence="3"/>
<evidence type="ECO:0000256" key="3">
    <source>
        <dbReference type="ARBA" id="ARBA00012824"/>
    </source>
</evidence>
<protein>
    <recommendedName>
        <fullName evidence="3">isochorismate synthase</fullName>
        <ecNumber evidence="3">5.4.4.2</ecNumber>
    </recommendedName>
    <alternativeName>
        <fullName evidence="5">Isochorismate mutase</fullName>
    </alternativeName>
</protein>
<comment type="similarity">
    <text evidence="2">Belongs to the isochorismate synthase family.</text>
</comment>
<dbReference type="Proteomes" id="UP000198546">
    <property type="component" value="Chromosome i"/>
</dbReference>
<evidence type="ECO:0000256" key="2">
    <source>
        <dbReference type="ARBA" id="ARBA00005297"/>
    </source>
</evidence>
<dbReference type="STRING" id="675864.SAMN04489747_1525"/>
<feature type="domain" description="Chorismate-utilising enzyme C-terminal" evidence="6">
    <location>
        <begin position="169"/>
        <end position="420"/>
    </location>
</feature>
<accession>A0A1G6WVS7</accession>
<dbReference type="GO" id="GO:0008909">
    <property type="term" value="F:isochorismate synthase activity"/>
    <property type="evidence" value="ECO:0007669"/>
    <property type="project" value="UniProtKB-EC"/>
</dbReference>
<evidence type="ECO:0000256" key="5">
    <source>
        <dbReference type="ARBA" id="ARBA00041564"/>
    </source>
</evidence>
<dbReference type="InterPro" id="IPR005801">
    <property type="entry name" value="ADC_synthase"/>
</dbReference>
<keyword evidence="8" id="KW-1185">Reference proteome</keyword>
<evidence type="ECO:0000256" key="1">
    <source>
        <dbReference type="ARBA" id="ARBA00000799"/>
    </source>
</evidence>
<evidence type="ECO:0000313" key="8">
    <source>
        <dbReference type="Proteomes" id="UP000198546"/>
    </source>
</evidence>
<dbReference type="EMBL" id="LT629688">
    <property type="protein sequence ID" value="SDD69125.1"/>
    <property type="molecule type" value="Genomic_DNA"/>
</dbReference>
<evidence type="ECO:0000256" key="4">
    <source>
        <dbReference type="ARBA" id="ARBA00023235"/>
    </source>
</evidence>